<proteinExistence type="predicted"/>
<keyword evidence="2" id="KW-0472">Membrane</keyword>
<evidence type="ECO:0000256" key="1">
    <source>
        <dbReference type="SAM" id="MobiDB-lite"/>
    </source>
</evidence>
<dbReference type="EMBL" id="BMKQ01000001">
    <property type="protein sequence ID" value="GGF34485.1"/>
    <property type="molecule type" value="Genomic_DNA"/>
</dbReference>
<sequence length="204" mass="22272">MPAGAVPMGENQGVHPLTILGLGTTTFVILVVVVLVVLAVLAALITRLLVTRGLRTPLAIRLVNKATERVVDLVKRPITIAVLDEVADVIQTGHYTRNVSDALVENHAELKALVAEKVREDPNVRLVGRMPGYGVVVDTVSETTLRVLVEMLGDPRMDELVSDLLRNNLQQIKRAVRERQHEAVRIDPPDESAPNHDGFRPVGS</sequence>
<feature type="region of interest" description="Disordered" evidence="1">
    <location>
        <begin position="179"/>
        <end position="204"/>
    </location>
</feature>
<keyword evidence="4" id="KW-1185">Reference proteome</keyword>
<reference evidence="3" key="2">
    <citation type="submission" date="2020-09" db="EMBL/GenBank/DDBJ databases">
        <authorList>
            <person name="Sun Q."/>
            <person name="Zhou Y."/>
        </authorList>
    </citation>
    <scope>NUCLEOTIDE SEQUENCE</scope>
    <source>
        <strain evidence="3">CGMCC 1.16067</strain>
    </source>
</reference>
<organism evidence="3 4">
    <name type="scientific">Marmoricola endophyticus</name>
    <dbReference type="NCBI Taxonomy" id="2040280"/>
    <lineage>
        <taxon>Bacteria</taxon>
        <taxon>Bacillati</taxon>
        <taxon>Actinomycetota</taxon>
        <taxon>Actinomycetes</taxon>
        <taxon>Propionibacteriales</taxon>
        <taxon>Nocardioidaceae</taxon>
        <taxon>Marmoricola</taxon>
    </lineage>
</organism>
<keyword evidence="2" id="KW-0812">Transmembrane</keyword>
<reference evidence="3" key="1">
    <citation type="journal article" date="2014" name="Int. J. Syst. Evol. Microbiol.">
        <title>Complete genome sequence of Corynebacterium casei LMG S-19264T (=DSM 44701T), isolated from a smear-ripened cheese.</title>
        <authorList>
            <consortium name="US DOE Joint Genome Institute (JGI-PGF)"/>
            <person name="Walter F."/>
            <person name="Albersmeier A."/>
            <person name="Kalinowski J."/>
            <person name="Ruckert C."/>
        </authorList>
    </citation>
    <scope>NUCLEOTIDE SEQUENCE</scope>
    <source>
        <strain evidence="3">CGMCC 1.16067</strain>
    </source>
</reference>
<gene>
    <name evidence="3" type="ORF">GCM10011519_04950</name>
</gene>
<keyword evidence="2" id="KW-1133">Transmembrane helix</keyword>
<dbReference type="AlphaFoldDB" id="A0A917BAH5"/>
<accession>A0A917BAH5</accession>
<evidence type="ECO:0000313" key="3">
    <source>
        <dbReference type="EMBL" id="GGF34485.1"/>
    </source>
</evidence>
<dbReference type="Proteomes" id="UP000649179">
    <property type="component" value="Unassembled WGS sequence"/>
</dbReference>
<protein>
    <submittedName>
        <fullName evidence="3">Uncharacterized protein</fullName>
    </submittedName>
</protein>
<evidence type="ECO:0000256" key="2">
    <source>
        <dbReference type="SAM" id="Phobius"/>
    </source>
</evidence>
<feature type="transmembrane region" description="Helical" evidence="2">
    <location>
        <begin position="20"/>
        <end position="45"/>
    </location>
</feature>
<comment type="caution">
    <text evidence="3">The sequence shown here is derived from an EMBL/GenBank/DDBJ whole genome shotgun (WGS) entry which is preliminary data.</text>
</comment>
<name>A0A917BAH5_9ACTN</name>
<evidence type="ECO:0000313" key="4">
    <source>
        <dbReference type="Proteomes" id="UP000649179"/>
    </source>
</evidence>